<dbReference type="EMBL" id="QGMK01001747">
    <property type="protein sequence ID" value="TVY64338.1"/>
    <property type="molecule type" value="Genomic_DNA"/>
</dbReference>
<comment type="similarity">
    <text evidence="1">Belongs to the oxygen-dependent FAD-linked oxidoreductase family.</text>
</comment>
<keyword evidence="4" id="KW-0560">Oxidoreductase</keyword>
<dbReference type="GO" id="GO:0016491">
    <property type="term" value="F:oxidoreductase activity"/>
    <property type="evidence" value="ECO:0007669"/>
    <property type="project" value="UniProtKB-KW"/>
</dbReference>
<sequence length="282" mass="29672">MFFSVLFSLLLSSASAQQLTGSAVCNEIASNVTGQVYYPTSLSPNFNTDINHYFASSQQTPTCVVEVADIQDVSSVLQIVGSTRTPFSVVSGGHSSNQGFSSTVGVYISLVRINQIEFSADQSTIEVGLGNIWTDVYSALNGTGYNLVGGRVPGPGTGGFTLGGGYSWLTNQYGLTCDTTQSYNLVLPNGTITLVDETKPDLFFALKGGLNRFGIVTSINYKSVPQPNLIYGGIRILPTSAVPALNNATAVFQNTNTDPKAQVIYTINGAPNKSSASPASSC</sequence>
<comment type="caution">
    <text evidence="7">The sequence shown here is derived from an EMBL/GenBank/DDBJ whole genome shotgun (WGS) entry which is preliminary data.</text>
</comment>
<dbReference type="GO" id="GO:0071949">
    <property type="term" value="F:FAD binding"/>
    <property type="evidence" value="ECO:0007669"/>
    <property type="project" value="InterPro"/>
</dbReference>
<dbReference type="Gene3D" id="3.30.465.10">
    <property type="match status" value="1"/>
</dbReference>
<dbReference type="InterPro" id="IPR016166">
    <property type="entry name" value="FAD-bd_PCMH"/>
</dbReference>
<organism evidence="7 8">
    <name type="scientific">Lachnellula suecica</name>
    <dbReference type="NCBI Taxonomy" id="602035"/>
    <lineage>
        <taxon>Eukaryota</taxon>
        <taxon>Fungi</taxon>
        <taxon>Dikarya</taxon>
        <taxon>Ascomycota</taxon>
        <taxon>Pezizomycotina</taxon>
        <taxon>Leotiomycetes</taxon>
        <taxon>Helotiales</taxon>
        <taxon>Lachnaceae</taxon>
        <taxon>Lachnellula</taxon>
    </lineage>
</organism>
<dbReference type="PANTHER" id="PTHR42973:SF13">
    <property type="entry name" value="FAD-BINDING PCMH-TYPE DOMAIN-CONTAINING PROTEIN"/>
    <property type="match status" value="1"/>
</dbReference>
<dbReference type="InterPro" id="IPR050416">
    <property type="entry name" value="FAD-linked_Oxidoreductase"/>
</dbReference>
<dbReference type="InterPro" id="IPR036318">
    <property type="entry name" value="FAD-bd_PCMH-like_sf"/>
</dbReference>
<feature type="chain" id="PRO_5035726145" evidence="5">
    <location>
        <begin position="17"/>
        <end position="282"/>
    </location>
</feature>
<dbReference type="InterPro" id="IPR006094">
    <property type="entry name" value="Oxid_FAD_bind_N"/>
</dbReference>
<proteinExistence type="inferred from homology"/>
<accession>A0A8T9C073</accession>
<evidence type="ECO:0000256" key="5">
    <source>
        <dbReference type="SAM" id="SignalP"/>
    </source>
</evidence>
<dbReference type="Pfam" id="PF01565">
    <property type="entry name" value="FAD_binding_4"/>
    <property type="match status" value="1"/>
</dbReference>
<dbReference type="Proteomes" id="UP000469558">
    <property type="component" value="Unassembled WGS sequence"/>
</dbReference>
<evidence type="ECO:0000256" key="4">
    <source>
        <dbReference type="ARBA" id="ARBA00023002"/>
    </source>
</evidence>
<name>A0A8T9C073_9HELO</name>
<dbReference type="PANTHER" id="PTHR42973">
    <property type="entry name" value="BINDING OXIDOREDUCTASE, PUTATIVE (AFU_ORTHOLOGUE AFUA_1G17690)-RELATED"/>
    <property type="match status" value="1"/>
</dbReference>
<keyword evidence="8" id="KW-1185">Reference proteome</keyword>
<evidence type="ECO:0000313" key="8">
    <source>
        <dbReference type="Proteomes" id="UP000469558"/>
    </source>
</evidence>
<evidence type="ECO:0000259" key="6">
    <source>
        <dbReference type="PROSITE" id="PS51387"/>
    </source>
</evidence>
<keyword evidence="5" id="KW-0732">Signal</keyword>
<gene>
    <name evidence="7" type="primary">sol5_10</name>
    <name evidence="7" type="ORF">LSUE1_G008086</name>
</gene>
<dbReference type="OrthoDB" id="2151789at2759"/>
<feature type="signal peptide" evidence="5">
    <location>
        <begin position="1"/>
        <end position="16"/>
    </location>
</feature>
<evidence type="ECO:0000256" key="3">
    <source>
        <dbReference type="ARBA" id="ARBA00022827"/>
    </source>
</evidence>
<reference evidence="7 8" key="1">
    <citation type="submission" date="2018-05" db="EMBL/GenBank/DDBJ databases">
        <title>Genome sequencing and assembly of the regulated plant pathogen Lachnellula willkommii and related sister species for the development of diagnostic species identification markers.</title>
        <authorList>
            <person name="Giroux E."/>
            <person name="Bilodeau G."/>
        </authorList>
    </citation>
    <scope>NUCLEOTIDE SEQUENCE [LARGE SCALE GENOMIC DNA]</scope>
    <source>
        <strain evidence="7 8">CBS 268.59</strain>
    </source>
</reference>
<keyword evidence="2" id="KW-0285">Flavoprotein</keyword>
<protein>
    <submittedName>
        <fullName evidence="7">Bifunctional solanapyrone synthase</fullName>
    </submittedName>
</protein>
<keyword evidence="3" id="KW-0274">FAD</keyword>
<feature type="domain" description="FAD-binding PCMH-type" evidence="6">
    <location>
        <begin position="57"/>
        <end position="226"/>
    </location>
</feature>
<dbReference type="PROSITE" id="PS51387">
    <property type="entry name" value="FAD_PCMH"/>
    <property type="match status" value="1"/>
</dbReference>
<evidence type="ECO:0000256" key="2">
    <source>
        <dbReference type="ARBA" id="ARBA00022630"/>
    </source>
</evidence>
<dbReference type="InterPro" id="IPR016169">
    <property type="entry name" value="FAD-bd_PCMH_sub2"/>
</dbReference>
<dbReference type="AlphaFoldDB" id="A0A8T9C073"/>
<evidence type="ECO:0000256" key="1">
    <source>
        <dbReference type="ARBA" id="ARBA00005466"/>
    </source>
</evidence>
<evidence type="ECO:0000313" key="7">
    <source>
        <dbReference type="EMBL" id="TVY64338.1"/>
    </source>
</evidence>
<dbReference type="SUPFAM" id="SSF56176">
    <property type="entry name" value="FAD-binding/transporter-associated domain-like"/>
    <property type="match status" value="1"/>
</dbReference>